<comment type="cofactor">
    <cofactor evidence="1">
        <name>heme</name>
        <dbReference type="ChEBI" id="CHEBI:30413"/>
    </cofactor>
</comment>
<evidence type="ECO:0000256" key="1">
    <source>
        <dbReference type="ARBA" id="ARBA00001971"/>
    </source>
</evidence>
<dbReference type="EMBL" id="CAJNOT010001264">
    <property type="protein sequence ID" value="CAF1173021.1"/>
    <property type="molecule type" value="Genomic_DNA"/>
</dbReference>
<keyword evidence="3" id="KW-0349">Heme</keyword>
<dbReference type="EMBL" id="CAJOBD010002158">
    <property type="protein sequence ID" value="CAF3860214.1"/>
    <property type="molecule type" value="Genomic_DNA"/>
</dbReference>
<protein>
    <recommendedName>
        <fullName evidence="11">Cytochrome P450</fullName>
    </recommendedName>
</protein>
<dbReference type="InterPro" id="IPR050476">
    <property type="entry name" value="Insect_CytP450_Detox"/>
</dbReference>
<dbReference type="Pfam" id="PF00067">
    <property type="entry name" value="p450"/>
    <property type="match status" value="1"/>
</dbReference>
<evidence type="ECO:0000256" key="7">
    <source>
        <dbReference type="ARBA" id="ARBA00023033"/>
    </source>
</evidence>
<dbReference type="SUPFAM" id="SSF48264">
    <property type="entry name" value="Cytochrome P450"/>
    <property type="match status" value="1"/>
</dbReference>
<comment type="caution">
    <text evidence="9">The sequence shown here is derived from an EMBL/GenBank/DDBJ whole genome shotgun (WGS) entry which is preliminary data.</text>
</comment>
<dbReference type="Proteomes" id="UP000663836">
    <property type="component" value="Unassembled WGS sequence"/>
</dbReference>
<dbReference type="InterPro" id="IPR036396">
    <property type="entry name" value="Cyt_P450_sf"/>
</dbReference>
<dbReference type="Gene3D" id="1.10.630.10">
    <property type="entry name" value="Cytochrome P450"/>
    <property type="match status" value="1"/>
</dbReference>
<dbReference type="Proteomes" id="UP000663864">
    <property type="component" value="Unassembled WGS sequence"/>
</dbReference>
<proteinExistence type="inferred from homology"/>
<reference evidence="9" key="1">
    <citation type="submission" date="2021-02" db="EMBL/GenBank/DDBJ databases">
        <authorList>
            <person name="Nowell W R."/>
        </authorList>
    </citation>
    <scope>NUCLEOTIDE SEQUENCE</scope>
</reference>
<organism evidence="9 10">
    <name type="scientific">Rotaria sordida</name>
    <dbReference type="NCBI Taxonomy" id="392033"/>
    <lineage>
        <taxon>Eukaryota</taxon>
        <taxon>Metazoa</taxon>
        <taxon>Spiralia</taxon>
        <taxon>Gnathifera</taxon>
        <taxon>Rotifera</taxon>
        <taxon>Eurotatoria</taxon>
        <taxon>Bdelloidea</taxon>
        <taxon>Philodinida</taxon>
        <taxon>Philodinidae</taxon>
        <taxon>Rotaria</taxon>
    </lineage>
</organism>
<accession>A0A819F4C5</accession>
<evidence type="ECO:0000313" key="8">
    <source>
        <dbReference type="EMBL" id="CAF1173021.1"/>
    </source>
</evidence>
<evidence type="ECO:0000313" key="9">
    <source>
        <dbReference type="EMBL" id="CAF3860214.1"/>
    </source>
</evidence>
<evidence type="ECO:0008006" key="11">
    <source>
        <dbReference type="Google" id="ProtNLM"/>
    </source>
</evidence>
<gene>
    <name evidence="9" type="ORF">JBS370_LOCUS18735</name>
    <name evidence="8" type="ORF">ZHD862_LOCUS21324</name>
</gene>
<dbReference type="GO" id="GO:0005506">
    <property type="term" value="F:iron ion binding"/>
    <property type="evidence" value="ECO:0007669"/>
    <property type="project" value="InterPro"/>
</dbReference>
<dbReference type="PANTHER" id="PTHR24292">
    <property type="entry name" value="CYTOCHROME P450"/>
    <property type="match status" value="1"/>
</dbReference>
<keyword evidence="4" id="KW-0479">Metal-binding</keyword>
<evidence type="ECO:0000256" key="4">
    <source>
        <dbReference type="ARBA" id="ARBA00022723"/>
    </source>
</evidence>
<dbReference type="GO" id="GO:0004497">
    <property type="term" value="F:monooxygenase activity"/>
    <property type="evidence" value="ECO:0007669"/>
    <property type="project" value="UniProtKB-KW"/>
</dbReference>
<keyword evidence="7" id="KW-0503">Monooxygenase</keyword>
<evidence type="ECO:0000256" key="5">
    <source>
        <dbReference type="ARBA" id="ARBA00023002"/>
    </source>
</evidence>
<dbReference type="GO" id="GO:0016705">
    <property type="term" value="F:oxidoreductase activity, acting on paired donors, with incorporation or reduction of molecular oxygen"/>
    <property type="evidence" value="ECO:0007669"/>
    <property type="project" value="InterPro"/>
</dbReference>
<evidence type="ECO:0000256" key="2">
    <source>
        <dbReference type="ARBA" id="ARBA00010617"/>
    </source>
</evidence>
<dbReference type="GO" id="GO:0020037">
    <property type="term" value="F:heme binding"/>
    <property type="evidence" value="ECO:0007669"/>
    <property type="project" value="InterPro"/>
</dbReference>
<dbReference type="AlphaFoldDB" id="A0A819F4C5"/>
<keyword evidence="6" id="KW-0408">Iron</keyword>
<evidence type="ECO:0000256" key="3">
    <source>
        <dbReference type="ARBA" id="ARBA00022617"/>
    </source>
</evidence>
<evidence type="ECO:0000256" key="6">
    <source>
        <dbReference type="ARBA" id="ARBA00023004"/>
    </source>
</evidence>
<sequence>MLLFLVASFETISNALSSFIHLINALIKEVLHSSPPSSGTIRTLTINDYLLHSGFHLYKGEQIIILFYNLARDQRYWKIDPNIFYPERFLNEDQEPLSICIYSFW</sequence>
<dbReference type="PANTHER" id="PTHR24292:SF54">
    <property type="entry name" value="CYP9F3-RELATED"/>
    <property type="match status" value="1"/>
</dbReference>
<keyword evidence="5" id="KW-0560">Oxidoreductase</keyword>
<dbReference type="InterPro" id="IPR001128">
    <property type="entry name" value="Cyt_P450"/>
</dbReference>
<comment type="similarity">
    <text evidence="2">Belongs to the cytochrome P450 family.</text>
</comment>
<name>A0A819F4C5_9BILA</name>
<evidence type="ECO:0000313" key="10">
    <source>
        <dbReference type="Proteomes" id="UP000663836"/>
    </source>
</evidence>